<feature type="transmembrane region" description="Helical" evidence="1">
    <location>
        <begin position="139"/>
        <end position="163"/>
    </location>
</feature>
<dbReference type="GO" id="GO:0006508">
    <property type="term" value="P:proteolysis"/>
    <property type="evidence" value="ECO:0007669"/>
    <property type="project" value="UniProtKB-KW"/>
</dbReference>
<keyword evidence="3" id="KW-0378">Hydrolase</keyword>
<keyword evidence="1" id="KW-0812">Transmembrane</keyword>
<keyword evidence="1" id="KW-0472">Membrane</keyword>
<feature type="transmembrane region" description="Helical" evidence="1">
    <location>
        <begin position="45"/>
        <end position="67"/>
    </location>
</feature>
<evidence type="ECO:0000256" key="1">
    <source>
        <dbReference type="SAM" id="Phobius"/>
    </source>
</evidence>
<evidence type="ECO:0000313" key="6">
    <source>
        <dbReference type="Proteomes" id="UP000095768"/>
    </source>
</evidence>
<dbReference type="GO" id="GO:0080120">
    <property type="term" value="P:CAAX-box protein maturation"/>
    <property type="evidence" value="ECO:0007669"/>
    <property type="project" value="UniProtKB-ARBA"/>
</dbReference>
<dbReference type="EMBL" id="FMPI01000033">
    <property type="protein sequence ID" value="SCT52178.1"/>
    <property type="molecule type" value="Genomic_DNA"/>
</dbReference>
<feature type="transmembrane region" description="Helical" evidence="1">
    <location>
        <begin position="87"/>
        <end position="103"/>
    </location>
</feature>
<dbReference type="EMBL" id="FMPG01000017">
    <property type="protein sequence ID" value="SCT43468.1"/>
    <property type="molecule type" value="Genomic_DNA"/>
</dbReference>
<dbReference type="GO" id="GO:0004175">
    <property type="term" value="F:endopeptidase activity"/>
    <property type="evidence" value="ECO:0007669"/>
    <property type="project" value="UniProtKB-ARBA"/>
</dbReference>
<reference evidence="3 6" key="1">
    <citation type="submission" date="2016-09" db="EMBL/GenBank/DDBJ databases">
        <authorList>
            <consortium name="Pathogen Informatics"/>
        </authorList>
    </citation>
    <scope>NUCLEOTIDE SEQUENCE [LARGE SCALE GENOMIC DNA]</scope>
    <source>
        <strain evidence="3 6">82B</strain>
    </source>
</reference>
<evidence type="ECO:0000313" key="3">
    <source>
        <dbReference type="EMBL" id="SCT43468.1"/>
    </source>
</evidence>
<evidence type="ECO:0000313" key="4">
    <source>
        <dbReference type="EMBL" id="SCT52178.1"/>
    </source>
</evidence>
<reference evidence="4 5" key="2">
    <citation type="submission" date="2016-09" db="EMBL/GenBank/DDBJ databases">
        <authorList>
            <consortium name="Pathogen Informatics"/>
            <person name="Sun Q."/>
            <person name="Inoue M."/>
        </authorList>
    </citation>
    <scope>NUCLEOTIDE SEQUENCE [LARGE SCALE GENOMIC DNA]</scope>
    <source>
        <strain evidence="4 5">82C</strain>
    </source>
</reference>
<dbReference type="AlphaFoldDB" id="A0A1D4RXM6"/>
<evidence type="ECO:0000259" key="2">
    <source>
        <dbReference type="Pfam" id="PF02517"/>
    </source>
</evidence>
<dbReference type="Proteomes" id="UP000095768">
    <property type="component" value="Unassembled WGS sequence"/>
</dbReference>
<organism evidence="3 6">
    <name type="scientific">Staphylococcus caeli</name>
    <dbReference type="NCBI Taxonomy" id="2201815"/>
    <lineage>
        <taxon>Bacteria</taxon>
        <taxon>Bacillati</taxon>
        <taxon>Bacillota</taxon>
        <taxon>Bacilli</taxon>
        <taxon>Bacillales</taxon>
        <taxon>Staphylococcaceae</taxon>
        <taxon>Staphylococcus</taxon>
    </lineage>
</organism>
<dbReference type="InterPro" id="IPR003675">
    <property type="entry name" value="Rce1/LyrA-like_dom"/>
</dbReference>
<dbReference type="OrthoDB" id="2414621at2"/>
<dbReference type="Proteomes" id="UP000095412">
    <property type="component" value="Unassembled WGS sequence"/>
</dbReference>
<sequence>MNLLRDNKYSKLEIIFLCLGLTILATFILNIGSLIIVLLPDFSITNLQIIGVGISMIVGFILTPTILLHRLIGFNYSAIYMFSIKRFLIYIVIIFTILLFFSIKIEDIIHPFVVATCEEFLFRGLFFSLLLSKFSKFKAILIGSLIFSLLLHLNGNFVGNFLIKFPTSIILYLIRDKVGLQESIVVHWLYNLFITKILS</sequence>
<feature type="domain" description="CAAX prenyl protease 2/Lysostaphin resistance protein A-like" evidence="2">
    <location>
        <begin position="111"/>
        <end position="193"/>
    </location>
</feature>
<evidence type="ECO:0000313" key="5">
    <source>
        <dbReference type="Proteomes" id="UP000095412"/>
    </source>
</evidence>
<gene>
    <name evidence="3" type="ORF">SAMEA2297795_02502</name>
    <name evidence="4" type="ORF">SAMEA2297796_02557</name>
</gene>
<accession>A0A1D4RXM6</accession>
<dbReference type="Pfam" id="PF02517">
    <property type="entry name" value="Rce1-like"/>
    <property type="match status" value="1"/>
</dbReference>
<name>A0A1D4RXM6_9STAP</name>
<protein>
    <submittedName>
        <fullName evidence="3">CAAX amino protease family protein</fullName>
    </submittedName>
</protein>
<keyword evidence="3" id="KW-0645">Protease</keyword>
<feature type="transmembrane region" description="Helical" evidence="1">
    <location>
        <begin position="12"/>
        <end position="39"/>
    </location>
</feature>
<keyword evidence="1" id="KW-1133">Transmembrane helix</keyword>
<proteinExistence type="predicted"/>
<keyword evidence="5" id="KW-1185">Reference proteome</keyword>
<dbReference type="RefSeq" id="WP_069996670.1">
    <property type="nucleotide sequence ID" value="NZ_FMPG01000017.1"/>
</dbReference>